<organism evidence="1 2">
    <name type="scientific">Kitasatospora terrestris</name>
    <dbReference type="NCBI Taxonomy" id="258051"/>
    <lineage>
        <taxon>Bacteria</taxon>
        <taxon>Bacillati</taxon>
        <taxon>Actinomycetota</taxon>
        <taxon>Actinomycetes</taxon>
        <taxon>Kitasatosporales</taxon>
        <taxon>Streptomycetaceae</taxon>
        <taxon>Kitasatospora</taxon>
    </lineage>
</organism>
<gene>
    <name evidence="1" type="ORF">GCM10023235_14010</name>
</gene>
<evidence type="ECO:0000313" key="2">
    <source>
        <dbReference type="Proteomes" id="UP001501752"/>
    </source>
</evidence>
<accession>A0ABP9DDH8</accession>
<proteinExistence type="predicted"/>
<comment type="caution">
    <text evidence="1">The sequence shown here is derived from an EMBL/GenBank/DDBJ whole genome shotgun (WGS) entry which is preliminary data.</text>
</comment>
<evidence type="ECO:0000313" key="1">
    <source>
        <dbReference type="EMBL" id="GAA4839786.1"/>
    </source>
</evidence>
<protein>
    <submittedName>
        <fullName evidence="1">Uncharacterized protein</fullName>
    </submittedName>
</protein>
<reference evidence="2" key="1">
    <citation type="journal article" date="2019" name="Int. J. Syst. Evol. Microbiol.">
        <title>The Global Catalogue of Microorganisms (GCM) 10K type strain sequencing project: providing services to taxonomists for standard genome sequencing and annotation.</title>
        <authorList>
            <consortium name="The Broad Institute Genomics Platform"/>
            <consortium name="The Broad Institute Genome Sequencing Center for Infectious Disease"/>
            <person name="Wu L."/>
            <person name="Ma J."/>
        </authorList>
    </citation>
    <scope>NUCLEOTIDE SEQUENCE [LARGE SCALE GENOMIC DNA]</scope>
    <source>
        <strain evidence="2">JCM 13006</strain>
    </source>
</reference>
<dbReference type="Proteomes" id="UP001501752">
    <property type="component" value="Unassembled WGS sequence"/>
</dbReference>
<name>A0ABP9DDH8_9ACTN</name>
<dbReference type="EMBL" id="BAABIS010000001">
    <property type="protein sequence ID" value="GAA4839786.1"/>
    <property type="molecule type" value="Genomic_DNA"/>
</dbReference>
<keyword evidence="2" id="KW-1185">Reference proteome</keyword>
<sequence>MPLSVFPQQVQGYTLVAGKADPVCTGADTVATVLAGKIAQSHGCLGVDVALYRDADGNQYNLALFTLKDPLDALDLMTFLARDPTDYEVAVQLPPKESGLRQLPADSGLVQEFALNGSALLVGMAQWSDGRTADFDKLVEQLSPLTRAVVARVQA</sequence>